<dbReference type="SUPFAM" id="SSF103473">
    <property type="entry name" value="MFS general substrate transporter"/>
    <property type="match status" value="1"/>
</dbReference>
<dbReference type="PANTHER" id="PTHR43124:SF3">
    <property type="entry name" value="CHLORAMPHENICOL EFFLUX PUMP RV0191"/>
    <property type="match status" value="1"/>
</dbReference>
<keyword evidence="9" id="KW-1185">Reference proteome</keyword>
<organism evidence="8 9">
    <name type="scientific">Azospirillum endophyticum</name>
    <dbReference type="NCBI Taxonomy" id="2800326"/>
    <lineage>
        <taxon>Bacteria</taxon>
        <taxon>Pseudomonadati</taxon>
        <taxon>Pseudomonadota</taxon>
        <taxon>Alphaproteobacteria</taxon>
        <taxon>Rhodospirillales</taxon>
        <taxon>Azospirillaceae</taxon>
        <taxon>Azospirillum</taxon>
    </lineage>
</organism>
<comment type="caution">
    <text evidence="8">The sequence shown here is derived from an EMBL/GenBank/DDBJ whole genome shotgun (WGS) entry which is preliminary data.</text>
</comment>
<keyword evidence="3 6" id="KW-0812">Transmembrane</keyword>
<sequence>MTANSAPATSSWPAVFTIAVGTFALVTSEFLPIGLLSHIADQFGIAAGQAGLLVTMPGIVAAIAAPVCMITARTLDRRLLLIGFTLLVLASNLIVATASGFAAALVGRALLGVSVGGFWTFAAATGRKLVTTQDGDRATAIIMAGISIGTVVGVPLGSALGSVMGWRLSFFAVASLCLLVMAAQSLFLPKIVIATGQSVKSLVETAGSRGLALPFVATALTAAGQFAAYTYLEPLLVENAKVDPARLGFVLAIYGVFGVVGTFLGERLSRRNPASGFMLVALAIAIFIVMTTLLPAGAPAQAISVALWGAAFGAVPVCLQIWTYAAEPERFEASSAITVSVFQIALAIGAFGGGLIADAQGLIGAFLAGACLNLLAAVLVARSLFLPDAGTKET</sequence>
<feature type="transmembrane region" description="Helical" evidence="6">
    <location>
        <begin position="168"/>
        <end position="189"/>
    </location>
</feature>
<reference evidence="9" key="1">
    <citation type="submission" date="2021-01" db="EMBL/GenBank/DDBJ databases">
        <title>Genome public.</title>
        <authorList>
            <person name="Liu C."/>
            <person name="Sun Q."/>
        </authorList>
    </citation>
    <scope>NUCLEOTIDE SEQUENCE [LARGE SCALE GENOMIC DNA]</scope>
    <source>
        <strain evidence="9">YIM B02556</strain>
    </source>
</reference>
<dbReference type="CDD" id="cd17324">
    <property type="entry name" value="MFS_NepI_like"/>
    <property type="match status" value="1"/>
</dbReference>
<evidence type="ECO:0000256" key="1">
    <source>
        <dbReference type="ARBA" id="ARBA00004651"/>
    </source>
</evidence>
<accession>A0ABS1FAG1</accession>
<evidence type="ECO:0000256" key="6">
    <source>
        <dbReference type="SAM" id="Phobius"/>
    </source>
</evidence>
<feature type="transmembrane region" description="Helical" evidence="6">
    <location>
        <begin position="302"/>
        <end position="324"/>
    </location>
</feature>
<evidence type="ECO:0000256" key="4">
    <source>
        <dbReference type="ARBA" id="ARBA00022989"/>
    </source>
</evidence>
<feature type="transmembrane region" description="Helical" evidence="6">
    <location>
        <begin position="43"/>
        <end position="67"/>
    </location>
</feature>
<feature type="transmembrane region" description="Helical" evidence="6">
    <location>
        <begin position="12"/>
        <end position="31"/>
    </location>
</feature>
<dbReference type="RefSeq" id="WP_200196974.1">
    <property type="nucleotide sequence ID" value="NZ_JAENHM010000063.1"/>
</dbReference>
<evidence type="ECO:0000259" key="7">
    <source>
        <dbReference type="PROSITE" id="PS50850"/>
    </source>
</evidence>
<dbReference type="PROSITE" id="PS50850">
    <property type="entry name" value="MFS"/>
    <property type="match status" value="1"/>
</dbReference>
<protein>
    <submittedName>
        <fullName evidence="8">MFS transporter</fullName>
    </submittedName>
</protein>
<feature type="domain" description="Major facilitator superfamily (MFS) profile" evidence="7">
    <location>
        <begin position="14"/>
        <end position="388"/>
    </location>
</feature>
<evidence type="ECO:0000313" key="9">
    <source>
        <dbReference type="Proteomes" id="UP000652760"/>
    </source>
</evidence>
<comment type="subcellular location">
    <subcellularLocation>
        <location evidence="1">Cell membrane</location>
        <topology evidence="1">Multi-pass membrane protein</topology>
    </subcellularLocation>
</comment>
<dbReference type="Proteomes" id="UP000652760">
    <property type="component" value="Unassembled WGS sequence"/>
</dbReference>
<name>A0ABS1FAG1_9PROT</name>
<evidence type="ECO:0000256" key="5">
    <source>
        <dbReference type="ARBA" id="ARBA00023136"/>
    </source>
</evidence>
<feature type="transmembrane region" description="Helical" evidence="6">
    <location>
        <begin position="210"/>
        <end position="232"/>
    </location>
</feature>
<feature type="transmembrane region" description="Helical" evidence="6">
    <location>
        <begin position="363"/>
        <end position="385"/>
    </location>
</feature>
<dbReference type="Pfam" id="PF07690">
    <property type="entry name" value="MFS_1"/>
    <property type="match status" value="1"/>
</dbReference>
<feature type="transmembrane region" description="Helical" evidence="6">
    <location>
        <begin position="276"/>
        <end position="296"/>
    </location>
</feature>
<dbReference type="InterPro" id="IPR011701">
    <property type="entry name" value="MFS"/>
</dbReference>
<gene>
    <name evidence="8" type="ORF">JHL17_23730</name>
</gene>
<dbReference type="InterPro" id="IPR036259">
    <property type="entry name" value="MFS_trans_sf"/>
</dbReference>
<evidence type="ECO:0000256" key="3">
    <source>
        <dbReference type="ARBA" id="ARBA00022692"/>
    </source>
</evidence>
<dbReference type="InterPro" id="IPR050189">
    <property type="entry name" value="MFS_Efflux_Transporters"/>
</dbReference>
<evidence type="ECO:0000313" key="8">
    <source>
        <dbReference type="EMBL" id="MBK1840418.1"/>
    </source>
</evidence>
<keyword evidence="2" id="KW-1003">Cell membrane</keyword>
<dbReference type="EMBL" id="JAENHM010000063">
    <property type="protein sequence ID" value="MBK1840418.1"/>
    <property type="molecule type" value="Genomic_DNA"/>
</dbReference>
<evidence type="ECO:0000256" key="2">
    <source>
        <dbReference type="ARBA" id="ARBA00022475"/>
    </source>
</evidence>
<keyword evidence="5 6" id="KW-0472">Membrane</keyword>
<feature type="transmembrane region" description="Helical" evidence="6">
    <location>
        <begin position="138"/>
        <end position="156"/>
    </location>
</feature>
<feature type="transmembrane region" description="Helical" evidence="6">
    <location>
        <begin position="244"/>
        <end position="264"/>
    </location>
</feature>
<dbReference type="PANTHER" id="PTHR43124">
    <property type="entry name" value="PURINE EFFLUX PUMP PBUE"/>
    <property type="match status" value="1"/>
</dbReference>
<feature type="transmembrane region" description="Helical" evidence="6">
    <location>
        <begin position="336"/>
        <end position="357"/>
    </location>
</feature>
<keyword evidence="4 6" id="KW-1133">Transmembrane helix</keyword>
<dbReference type="Gene3D" id="1.20.1250.20">
    <property type="entry name" value="MFS general substrate transporter like domains"/>
    <property type="match status" value="1"/>
</dbReference>
<dbReference type="InterPro" id="IPR020846">
    <property type="entry name" value="MFS_dom"/>
</dbReference>
<feature type="transmembrane region" description="Helical" evidence="6">
    <location>
        <begin position="79"/>
        <end position="103"/>
    </location>
</feature>
<proteinExistence type="predicted"/>
<feature type="transmembrane region" description="Helical" evidence="6">
    <location>
        <begin position="109"/>
        <end position="126"/>
    </location>
</feature>